<evidence type="ECO:0000313" key="4">
    <source>
        <dbReference type="EMBL" id="NYH91290.1"/>
    </source>
</evidence>
<dbReference type="AlphaFoldDB" id="A0A852ZQI7"/>
<dbReference type="InterPro" id="IPR002938">
    <property type="entry name" value="FAD-bd"/>
</dbReference>
<dbReference type="PANTHER" id="PTHR13789">
    <property type="entry name" value="MONOOXYGENASE"/>
    <property type="match status" value="1"/>
</dbReference>
<dbReference type="EMBL" id="JACBZH010000001">
    <property type="protein sequence ID" value="NYH91290.1"/>
    <property type="molecule type" value="Genomic_DNA"/>
</dbReference>
<dbReference type="Proteomes" id="UP000579605">
    <property type="component" value="Unassembled WGS sequence"/>
</dbReference>
<dbReference type="InterPro" id="IPR036188">
    <property type="entry name" value="FAD/NAD-bd_sf"/>
</dbReference>
<gene>
    <name evidence="4" type="ORF">F4554_003928</name>
</gene>
<dbReference type="InterPro" id="IPR050493">
    <property type="entry name" value="FAD-dep_Monooxygenase_BioMet"/>
</dbReference>
<evidence type="ECO:0000259" key="3">
    <source>
        <dbReference type="Pfam" id="PF01494"/>
    </source>
</evidence>
<keyword evidence="1" id="KW-0560">Oxidoreductase</keyword>
<evidence type="ECO:0000313" key="5">
    <source>
        <dbReference type="Proteomes" id="UP000579605"/>
    </source>
</evidence>
<dbReference type="Pfam" id="PF01494">
    <property type="entry name" value="FAD_binding_3"/>
    <property type="match status" value="1"/>
</dbReference>
<reference evidence="4 5" key="1">
    <citation type="submission" date="2020-07" db="EMBL/GenBank/DDBJ databases">
        <title>Sequencing the genomes of 1000 actinobacteria strains.</title>
        <authorList>
            <person name="Klenk H.-P."/>
        </authorList>
    </citation>
    <scope>NUCLEOTIDE SEQUENCE [LARGE SCALE GENOMIC DNA]</scope>
    <source>
        <strain evidence="4 5">DSM 18448</strain>
    </source>
</reference>
<dbReference type="RefSeq" id="WP_179788891.1">
    <property type="nucleotide sequence ID" value="NZ_BAAARR010000023.1"/>
</dbReference>
<evidence type="ECO:0000256" key="1">
    <source>
        <dbReference type="ARBA" id="ARBA00023002"/>
    </source>
</evidence>
<dbReference type="SUPFAM" id="SSF51905">
    <property type="entry name" value="FAD/NAD(P)-binding domain"/>
    <property type="match status" value="1"/>
</dbReference>
<dbReference type="PANTHER" id="PTHR13789:SF309">
    <property type="entry name" value="PUTATIVE (AFU_ORTHOLOGUE AFUA_6G14510)-RELATED"/>
    <property type="match status" value="1"/>
</dbReference>
<keyword evidence="2" id="KW-0503">Monooxygenase</keyword>
<protein>
    <submittedName>
        <fullName evidence="4">2-polyprenyl-6-methoxyphenol hydroxylase-like FAD-dependent oxidoreductase</fullName>
    </submittedName>
</protein>
<dbReference type="PRINTS" id="PR00420">
    <property type="entry name" value="RNGMNOXGNASE"/>
</dbReference>
<sequence>MTMRRAVIAGGGLGGLTAALALHRNGWQVQVLERAPVLEPVGSGISLWPNALRALDVVGLGDRLRGASAVGGAGGVRRPDGRWLARSDVGTAVRARFGDPLIVAHRAELVAMLVDALPPDTVHTATTVTGVEDLSGAELTVHTDNGDRVADLLVAADGIRSVLRRQVVPDHPGPRYAGYCAWRMIVPAVAGAAAGFETWGRDGQRFAAVPLGDAQWYCYATATVPAGHTGDDHIADLRDRFGSWHDPIPAILARLRPGTVLRQDVEELGTPVPAMHAGRVALLGDAAHAMTPDLGQGGCMAIEDAVVLAATLQQAPVAEALALFTAQRLARTTTTATRSRRAGRLYLAPYPVQTLAARLMGLLPDAAVARGLDSIVDWRPPGNVGKEDVDDGPST</sequence>
<accession>A0A852ZQI7</accession>
<keyword evidence="5" id="KW-1185">Reference proteome</keyword>
<feature type="domain" description="FAD-binding" evidence="3">
    <location>
        <begin position="6"/>
        <end position="314"/>
    </location>
</feature>
<proteinExistence type="predicted"/>
<dbReference type="Gene3D" id="3.50.50.60">
    <property type="entry name" value="FAD/NAD(P)-binding domain"/>
    <property type="match status" value="1"/>
</dbReference>
<dbReference type="GO" id="GO:0004497">
    <property type="term" value="F:monooxygenase activity"/>
    <property type="evidence" value="ECO:0007669"/>
    <property type="project" value="UniProtKB-KW"/>
</dbReference>
<dbReference type="GO" id="GO:0071949">
    <property type="term" value="F:FAD binding"/>
    <property type="evidence" value="ECO:0007669"/>
    <property type="project" value="InterPro"/>
</dbReference>
<comment type="caution">
    <text evidence="4">The sequence shown here is derived from an EMBL/GenBank/DDBJ whole genome shotgun (WGS) entry which is preliminary data.</text>
</comment>
<name>A0A852ZQI7_9ACTN</name>
<organism evidence="4 5">
    <name type="scientific">Actinopolymorpha rutila</name>
    <dbReference type="NCBI Taxonomy" id="446787"/>
    <lineage>
        <taxon>Bacteria</taxon>
        <taxon>Bacillati</taxon>
        <taxon>Actinomycetota</taxon>
        <taxon>Actinomycetes</taxon>
        <taxon>Propionibacteriales</taxon>
        <taxon>Actinopolymorphaceae</taxon>
        <taxon>Actinopolymorpha</taxon>
    </lineage>
</organism>
<evidence type="ECO:0000256" key="2">
    <source>
        <dbReference type="ARBA" id="ARBA00023033"/>
    </source>
</evidence>